<dbReference type="Proteomes" id="UP000018144">
    <property type="component" value="Unassembled WGS sequence"/>
</dbReference>
<evidence type="ECO:0000313" key="3">
    <source>
        <dbReference type="EMBL" id="CCX05028.1"/>
    </source>
</evidence>
<dbReference type="EMBL" id="HF935229">
    <property type="protein sequence ID" value="CCX05028.1"/>
    <property type="molecule type" value="Genomic_DNA"/>
</dbReference>
<name>U4KUL1_PYROM</name>
<evidence type="ECO:0000256" key="2">
    <source>
        <dbReference type="SAM" id="SignalP"/>
    </source>
</evidence>
<evidence type="ECO:0000256" key="1">
    <source>
        <dbReference type="SAM" id="MobiDB-lite"/>
    </source>
</evidence>
<evidence type="ECO:0000313" key="4">
    <source>
        <dbReference type="Proteomes" id="UP000018144"/>
    </source>
</evidence>
<gene>
    <name evidence="3" type="ORF">PCON_04517</name>
</gene>
<dbReference type="AlphaFoldDB" id="U4KUL1"/>
<accession>U4KUL1</accession>
<sequence length="133" mass="14221">MHPAIFFTLTLLSYSLLSPAAKIDPFLPPVSAIGNIICTPYSHRSRNPSDYRLCRSNLAAQYSPYQGTQGIPESPVTPDETPESPDKAPDSPESPGSSESPGIPGATPSPPPAPAVTKKQPTTLLRTWLHKAM</sequence>
<reference evidence="3 4" key="1">
    <citation type="journal article" date="2013" name="PLoS Genet.">
        <title>The genome and development-dependent transcriptomes of Pyronema confluens: a window into fungal evolution.</title>
        <authorList>
            <person name="Traeger S."/>
            <person name="Altegoer F."/>
            <person name="Freitag M."/>
            <person name="Gabaldon T."/>
            <person name="Kempken F."/>
            <person name="Kumar A."/>
            <person name="Marcet-Houben M."/>
            <person name="Poggeler S."/>
            <person name="Stajich J.E."/>
            <person name="Nowrousian M."/>
        </authorList>
    </citation>
    <scope>NUCLEOTIDE SEQUENCE [LARGE SCALE GENOMIC DNA]</scope>
    <source>
        <strain evidence="4">CBS 100304</strain>
        <tissue evidence="3">Vegetative mycelium</tissue>
    </source>
</reference>
<dbReference type="OrthoDB" id="10562491at2759"/>
<feature type="region of interest" description="Disordered" evidence="1">
    <location>
        <begin position="63"/>
        <end position="133"/>
    </location>
</feature>
<feature type="compositionally biased region" description="Low complexity" evidence="1">
    <location>
        <begin position="91"/>
        <end position="106"/>
    </location>
</feature>
<protein>
    <submittedName>
        <fullName evidence="3">Uncharacterized protein</fullName>
    </submittedName>
</protein>
<feature type="chain" id="PRO_5004650852" evidence="2">
    <location>
        <begin position="21"/>
        <end position="133"/>
    </location>
</feature>
<keyword evidence="4" id="KW-1185">Reference proteome</keyword>
<proteinExistence type="predicted"/>
<organism evidence="3 4">
    <name type="scientific">Pyronema omphalodes (strain CBS 100304)</name>
    <name type="common">Pyronema confluens</name>
    <dbReference type="NCBI Taxonomy" id="1076935"/>
    <lineage>
        <taxon>Eukaryota</taxon>
        <taxon>Fungi</taxon>
        <taxon>Dikarya</taxon>
        <taxon>Ascomycota</taxon>
        <taxon>Pezizomycotina</taxon>
        <taxon>Pezizomycetes</taxon>
        <taxon>Pezizales</taxon>
        <taxon>Pyronemataceae</taxon>
        <taxon>Pyronema</taxon>
    </lineage>
</organism>
<keyword evidence="2" id="KW-0732">Signal</keyword>
<feature type="signal peptide" evidence="2">
    <location>
        <begin position="1"/>
        <end position="20"/>
    </location>
</feature>